<feature type="region of interest" description="Disordered" evidence="1">
    <location>
        <begin position="846"/>
        <end position="874"/>
    </location>
</feature>
<accession>D8U706</accession>
<dbReference type="EMBL" id="GL378363">
    <property type="protein sequence ID" value="EFJ44531.1"/>
    <property type="molecule type" value="Genomic_DNA"/>
</dbReference>
<keyword evidence="3" id="KW-1185">Reference proteome</keyword>
<dbReference type="KEGG" id="vcn:VOLCADRAFT_95253"/>
<dbReference type="AlphaFoldDB" id="D8U706"/>
<feature type="compositionally biased region" description="Gly residues" evidence="1">
    <location>
        <begin position="853"/>
        <end position="873"/>
    </location>
</feature>
<name>D8U706_VOLCA</name>
<organism evidence="3">
    <name type="scientific">Volvox carteri f. nagariensis</name>
    <dbReference type="NCBI Taxonomy" id="3068"/>
    <lineage>
        <taxon>Eukaryota</taxon>
        <taxon>Viridiplantae</taxon>
        <taxon>Chlorophyta</taxon>
        <taxon>core chlorophytes</taxon>
        <taxon>Chlorophyceae</taxon>
        <taxon>CS clade</taxon>
        <taxon>Chlamydomonadales</taxon>
        <taxon>Volvocaceae</taxon>
        <taxon>Volvox</taxon>
    </lineage>
</organism>
<dbReference type="OrthoDB" id="191334at2759"/>
<dbReference type="GeneID" id="9624451"/>
<reference evidence="2 3" key="1">
    <citation type="journal article" date="2010" name="Science">
        <title>Genomic analysis of organismal complexity in the multicellular green alga Volvox carteri.</title>
        <authorList>
            <person name="Prochnik S.E."/>
            <person name="Umen J."/>
            <person name="Nedelcu A.M."/>
            <person name="Hallmann A."/>
            <person name="Miller S.M."/>
            <person name="Nishii I."/>
            <person name="Ferris P."/>
            <person name="Kuo A."/>
            <person name="Mitros T."/>
            <person name="Fritz-Laylin L.K."/>
            <person name="Hellsten U."/>
            <person name="Chapman J."/>
            <person name="Simakov O."/>
            <person name="Rensing S.A."/>
            <person name="Terry A."/>
            <person name="Pangilinan J."/>
            <person name="Kapitonov V."/>
            <person name="Jurka J."/>
            <person name="Salamov A."/>
            <person name="Shapiro H."/>
            <person name="Schmutz J."/>
            <person name="Grimwood J."/>
            <person name="Lindquist E."/>
            <person name="Lucas S."/>
            <person name="Grigoriev I.V."/>
            <person name="Schmitt R."/>
            <person name="Kirk D."/>
            <person name="Rokhsar D.S."/>
        </authorList>
    </citation>
    <scope>NUCLEOTIDE SEQUENCE [LARGE SCALE GENOMIC DNA]</scope>
    <source>
        <strain evidence="3">f. Nagariensis / Eve</strain>
    </source>
</reference>
<protein>
    <submittedName>
        <fullName evidence="2">Uncharacterized protein</fullName>
    </submittedName>
</protein>
<sequence length="1004" mass="106258">MCTRAHKDATRKDPQQLAEETATVGVTGPCSCTSGAPPAEALEERTHTYTHTYTRTDPGTPKIPKRVDDLSAVAAPESMSARAAAVASSAARAVEPDSEPEPEAIIPRVALLFLVQGDGPLANEALWIAFLQSAASLELRRPPPVAAVRRAAAVDLQALVGGALKPPLRQYDEAAYSGYAQQHLLPIEPEPGDEPPQLLHTPRPSPQPSDGGIRAPPAAAPLAPDAASASASAPAVRAALLDAALVAVSQRLVAELFPRPWCRDAASAAANVTGSSSSGNPIGGNASSAVAMKSCIRGGGGGGGGDAGAVSGMRNGCECSGVSSSSNSINNLPLSNNRNRGCGGCGCNRGVGFPEGSTATGTQEPSAAPKPSAAVHQATASWAEVNVLRLLRKAVRQRIDVMRASGRSVEGGWIQPRLERWQRWLLGWGWWRRRRRQMPWNAVDAAAAESSYLIAQAERDVRQLLALPSAPADAASSAAASNTVIGRQPRVRGESGRWWWLRWLWMPGGGTAAKSGEEEEEEEEARKLEEMWTAWSCGSTPDSGIATSEDVGLLSQAVLVRGANTTRGYAQHVLIHAELLLISAALRDSLTVRLVLLSETSIPVRLIWEQRSRVDACLDVDIELSRWHASMATPHLRREHWRKSSQAAAEDPFPPPPPSPLLLQQLRVIKMTLLPLLLQQMTLQLQQVTPTGMLQQVLDGHVQRAASRPVMPAAARVMKALTGVEAEAETDCLGEAHFADWTSGGGWHPRSFQPTDIRQLAADLVASKSTGGRGGVGAARVKGVRGWRRHRQQQLWRGLDWLWQLLALPAAPAVVGVGVVAPADEPPPLPDGHRLWGPDEGCWIKHHHDDDIGGGSSGAEGGDGGGGYGGSSGRGASASLKSLGRVFAVQLGQRPPSKPWSPPVPAGATVAAGGGGAVEATAGTDAGAVSDVEAPTLRAWLEGLGYVPLGYRCHLFARKFPPESARSALHFALACPPRGLGLGAWCFRRSWRPSQREVDLLYKV</sequence>
<evidence type="ECO:0000256" key="1">
    <source>
        <dbReference type="SAM" id="MobiDB-lite"/>
    </source>
</evidence>
<evidence type="ECO:0000313" key="3">
    <source>
        <dbReference type="Proteomes" id="UP000001058"/>
    </source>
</evidence>
<dbReference type="Proteomes" id="UP000001058">
    <property type="component" value="Unassembled WGS sequence"/>
</dbReference>
<feature type="compositionally biased region" description="Low complexity" evidence="1">
    <location>
        <begin position="214"/>
        <end position="225"/>
    </location>
</feature>
<proteinExistence type="predicted"/>
<dbReference type="RefSeq" id="XP_002954381.1">
    <property type="nucleotide sequence ID" value="XM_002954335.1"/>
</dbReference>
<feature type="compositionally biased region" description="Basic and acidic residues" evidence="1">
    <location>
        <begin position="1"/>
        <end position="14"/>
    </location>
</feature>
<gene>
    <name evidence="2" type="ORF">VOLCADRAFT_95253</name>
</gene>
<feature type="region of interest" description="Disordered" evidence="1">
    <location>
        <begin position="186"/>
        <end position="225"/>
    </location>
</feature>
<evidence type="ECO:0000313" key="2">
    <source>
        <dbReference type="EMBL" id="EFJ44531.1"/>
    </source>
</evidence>
<dbReference type="InParanoid" id="D8U706"/>
<feature type="region of interest" description="Disordered" evidence="1">
    <location>
        <begin position="1"/>
        <end position="38"/>
    </location>
</feature>